<dbReference type="Pfam" id="PF00082">
    <property type="entry name" value="Peptidase_S8"/>
    <property type="match status" value="1"/>
</dbReference>
<accession>A0A1Y2LJT8</accession>
<dbReference type="GO" id="GO:0006508">
    <property type="term" value="P:proteolysis"/>
    <property type="evidence" value="ECO:0007669"/>
    <property type="project" value="UniProtKB-KW"/>
</dbReference>
<proteinExistence type="inferred from homology"/>
<evidence type="ECO:0000259" key="7">
    <source>
        <dbReference type="Pfam" id="PF00082"/>
    </source>
</evidence>
<dbReference type="EMBL" id="KZ107858">
    <property type="protein sequence ID" value="OSS44264.1"/>
    <property type="molecule type" value="Genomic_DNA"/>
</dbReference>
<dbReference type="InParanoid" id="A0A1Y2LJT8"/>
<feature type="active site" description="Charge relay system" evidence="5">
    <location>
        <position position="82"/>
    </location>
</feature>
<dbReference type="PRINTS" id="PR00723">
    <property type="entry name" value="SUBTILISIN"/>
</dbReference>
<sequence>MLRRTSETHEWFIRLQDMRKILDRARMDIGKSEIKRLVRVAVLDTGVDTNHSVFKKWRENGQLDAGRNLVDRDRPMTDTHGHGTHVCHVLLKTAPHIKLYPIRVFKGREAEDSTPALVAEAIRYAIEEWDIDIVSMSIAFDDNHKVIEDAINHSCNIKSRKQVLYFAAASNNRVLENEPIGFPGRMKDRVTCVFSSDIYGQRSDFSPEGLRSQPNFSVTGENIEAAWVTSKDDANKLNTMSGTSCATPIVAGIAALLLDFARQDQVELRSLAGWNQSKQYLQDLSGIKSVLRRCMTDEEHMNGNYNFLKPWKLLQEFDPTVIAIKIQDALEKRHKP</sequence>
<name>A0A1Y2LJT8_EPING</name>
<dbReference type="GO" id="GO:0004252">
    <property type="term" value="F:serine-type endopeptidase activity"/>
    <property type="evidence" value="ECO:0007669"/>
    <property type="project" value="UniProtKB-UniRule"/>
</dbReference>
<evidence type="ECO:0000256" key="1">
    <source>
        <dbReference type="ARBA" id="ARBA00011073"/>
    </source>
</evidence>
<keyword evidence="2 5" id="KW-0645">Protease</keyword>
<gene>
    <name evidence="8" type="ORF">B5807_11048</name>
</gene>
<dbReference type="PANTHER" id="PTHR43806">
    <property type="entry name" value="PEPTIDASE S8"/>
    <property type="match status" value="1"/>
</dbReference>
<evidence type="ECO:0000256" key="5">
    <source>
        <dbReference type="PROSITE-ProRule" id="PRU01240"/>
    </source>
</evidence>
<dbReference type="SUPFAM" id="SSF52743">
    <property type="entry name" value="Subtilisin-like"/>
    <property type="match status" value="1"/>
</dbReference>
<feature type="domain" description="Peptidase S8/S53" evidence="7">
    <location>
        <begin position="38"/>
        <end position="272"/>
    </location>
</feature>
<dbReference type="InterPro" id="IPR000209">
    <property type="entry name" value="Peptidase_S8/S53_dom"/>
</dbReference>
<keyword evidence="3 5" id="KW-0378">Hydrolase</keyword>
<feature type="active site" description="Charge relay system" evidence="5">
    <location>
        <position position="244"/>
    </location>
</feature>
<dbReference type="PROSITE" id="PS00138">
    <property type="entry name" value="SUBTILASE_SER"/>
    <property type="match status" value="1"/>
</dbReference>
<evidence type="ECO:0000313" key="8">
    <source>
        <dbReference type="EMBL" id="OSS44264.1"/>
    </source>
</evidence>
<dbReference type="PROSITE" id="PS51892">
    <property type="entry name" value="SUBTILASE"/>
    <property type="match status" value="1"/>
</dbReference>
<dbReference type="InterPro" id="IPR036852">
    <property type="entry name" value="Peptidase_S8/S53_dom_sf"/>
</dbReference>
<feature type="active site" description="Charge relay system" evidence="5">
    <location>
        <position position="44"/>
    </location>
</feature>
<evidence type="ECO:0000256" key="4">
    <source>
        <dbReference type="ARBA" id="ARBA00022825"/>
    </source>
</evidence>
<comment type="similarity">
    <text evidence="1 5 6">Belongs to the peptidase S8 family.</text>
</comment>
<dbReference type="Proteomes" id="UP000193240">
    <property type="component" value="Unassembled WGS sequence"/>
</dbReference>
<evidence type="ECO:0000256" key="3">
    <source>
        <dbReference type="ARBA" id="ARBA00022801"/>
    </source>
</evidence>
<dbReference type="PROSITE" id="PS00136">
    <property type="entry name" value="SUBTILASE_ASP"/>
    <property type="match status" value="1"/>
</dbReference>
<protein>
    <recommendedName>
        <fullName evidence="7">Peptidase S8/S53 domain-containing protein</fullName>
    </recommendedName>
</protein>
<dbReference type="InterPro" id="IPR023827">
    <property type="entry name" value="Peptidase_S8_Asp-AS"/>
</dbReference>
<dbReference type="Gene3D" id="3.40.50.200">
    <property type="entry name" value="Peptidase S8/S53 domain"/>
    <property type="match status" value="1"/>
</dbReference>
<organism evidence="8 9">
    <name type="scientific">Epicoccum nigrum</name>
    <name type="common">Soil fungus</name>
    <name type="synonym">Epicoccum purpurascens</name>
    <dbReference type="NCBI Taxonomy" id="105696"/>
    <lineage>
        <taxon>Eukaryota</taxon>
        <taxon>Fungi</taxon>
        <taxon>Dikarya</taxon>
        <taxon>Ascomycota</taxon>
        <taxon>Pezizomycotina</taxon>
        <taxon>Dothideomycetes</taxon>
        <taxon>Pleosporomycetidae</taxon>
        <taxon>Pleosporales</taxon>
        <taxon>Pleosporineae</taxon>
        <taxon>Didymellaceae</taxon>
        <taxon>Epicoccum</taxon>
    </lineage>
</organism>
<reference evidence="8 9" key="1">
    <citation type="journal article" date="2017" name="Genome Announc.">
        <title>Genome sequence of the saprophytic ascomycete Epicoccum nigrum ICMP 19927 strain isolated from New Zealand.</title>
        <authorList>
            <person name="Fokin M."/>
            <person name="Fleetwood D."/>
            <person name="Weir B.S."/>
            <person name="Villas-Boas S.G."/>
        </authorList>
    </citation>
    <scope>NUCLEOTIDE SEQUENCE [LARGE SCALE GENOMIC DNA]</scope>
    <source>
        <strain evidence="8 9">ICMP 19927</strain>
    </source>
</reference>
<dbReference type="InterPro" id="IPR023828">
    <property type="entry name" value="Peptidase_S8_Ser-AS"/>
</dbReference>
<keyword evidence="4 5" id="KW-0720">Serine protease</keyword>
<dbReference type="AlphaFoldDB" id="A0A1Y2LJT8"/>
<dbReference type="CDD" id="cd00306">
    <property type="entry name" value="Peptidases_S8_S53"/>
    <property type="match status" value="1"/>
</dbReference>
<evidence type="ECO:0000256" key="6">
    <source>
        <dbReference type="RuleBase" id="RU003355"/>
    </source>
</evidence>
<dbReference type="PANTHER" id="PTHR43806:SF11">
    <property type="entry name" value="CEREVISIN-RELATED"/>
    <property type="match status" value="1"/>
</dbReference>
<dbReference type="STRING" id="105696.A0A1Y2LJT8"/>
<keyword evidence="9" id="KW-1185">Reference proteome</keyword>
<evidence type="ECO:0000256" key="2">
    <source>
        <dbReference type="ARBA" id="ARBA00022670"/>
    </source>
</evidence>
<dbReference type="InterPro" id="IPR015500">
    <property type="entry name" value="Peptidase_S8_subtilisin-rel"/>
</dbReference>
<dbReference type="InterPro" id="IPR050131">
    <property type="entry name" value="Peptidase_S8_subtilisin-like"/>
</dbReference>
<evidence type="ECO:0000313" key="9">
    <source>
        <dbReference type="Proteomes" id="UP000193240"/>
    </source>
</evidence>